<name>A0A1I7WZB3_HETBA</name>
<sequence length="49" mass="6164">MFIIIIIIQQPSMILHKYLCHKLRLYRFKSVVLRRVEMLFYIRNKHEKC</sequence>
<evidence type="ECO:0000313" key="1">
    <source>
        <dbReference type="Proteomes" id="UP000095283"/>
    </source>
</evidence>
<keyword evidence="1" id="KW-1185">Reference proteome</keyword>
<reference evidence="2" key="1">
    <citation type="submission" date="2016-11" db="UniProtKB">
        <authorList>
            <consortium name="WormBaseParasite"/>
        </authorList>
    </citation>
    <scope>IDENTIFICATION</scope>
</reference>
<evidence type="ECO:0000313" key="2">
    <source>
        <dbReference type="WBParaSite" id="Hba_10635"/>
    </source>
</evidence>
<dbReference type="WBParaSite" id="Hba_10635">
    <property type="protein sequence ID" value="Hba_10635"/>
    <property type="gene ID" value="Hba_10635"/>
</dbReference>
<dbReference type="AlphaFoldDB" id="A0A1I7WZB3"/>
<proteinExistence type="predicted"/>
<organism evidence="1 2">
    <name type="scientific">Heterorhabditis bacteriophora</name>
    <name type="common">Entomopathogenic nematode worm</name>
    <dbReference type="NCBI Taxonomy" id="37862"/>
    <lineage>
        <taxon>Eukaryota</taxon>
        <taxon>Metazoa</taxon>
        <taxon>Ecdysozoa</taxon>
        <taxon>Nematoda</taxon>
        <taxon>Chromadorea</taxon>
        <taxon>Rhabditida</taxon>
        <taxon>Rhabditina</taxon>
        <taxon>Rhabditomorpha</taxon>
        <taxon>Strongyloidea</taxon>
        <taxon>Heterorhabditidae</taxon>
        <taxon>Heterorhabditis</taxon>
    </lineage>
</organism>
<dbReference type="Proteomes" id="UP000095283">
    <property type="component" value="Unplaced"/>
</dbReference>
<accession>A0A1I7WZB3</accession>
<protein>
    <submittedName>
        <fullName evidence="2">Uncharacterized protein</fullName>
    </submittedName>
</protein>